<accession>A0A1F6UME7</accession>
<dbReference type="AlphaFoldDB" id="A0A1F6UME7"/>
<organism evidence="1 2">
    <name type="scientific">Candidatus Muproteobacteria bacterium RBG_19FT_COMBO_61_10</name>
    <dbReference type="NCBI Taxonomy" id="1817761"/>
    <lineage>
        <taxon>Bacteria</taxon>
        <taxon>Pseudomonadati</taxon>
        <taxon>Pseudomonadota</taxon>
        <taxon>Candidatus Muproteobacteria</taxon>
    </lineage>
</organism>
<reference evidence="1 2" key="1">
    <citation type="journal article" date="2016" name="Nat. Commun.">
        <title>Thousands of microbial genomes shed light on interconnected biogeochemical processes in an aquifer system.</title>
        <authorList>
            <person name="Anantharaman K."/>
            <person name="Brown C.T."/>
            <person name="Hug L.A."/>
            <person name="Sharon I."/>
            <person name="Castelle C.J."/>
            <person name="Probst A.J."/>
            <person name="Thomas B.C."/>
            <person name="Singh A."/>
            <person name="Wilkins M.J."/>
            <person name="Karaoz U."/>
            <person name="Brodie E.L."/>
            <person name="Williams K.H."/>
            <person name="Hubbard S.S."/>
            <person name="Banfield J.F."/>
        </authorList>
    </citation>
    <scope>NUCLEOTIDE SEQUENCE [LARGE SCALE GENOMIC DNA]</scope>
</reference>
<sequence length="68" mass="7295">MFARAVNIVSAPNYLGLGEIYTTMLARQHSIFELGGVGGGVLRARLRVEGAFDVADDEPEGKNDKDDA</sequence>
<dbReference type="EMBL" id="MFSV01000073">
    <property type="protein sequence ID" value="OGI58534.1"/>
    <property type="molecule type" value="Genomic_DNA"/>
</dbReference>
<name>A0A1F6UME7_9PROT</name>
<protein>
    <submittedName>
        <fullName evidence="1">Uncharacterized protein</fullName>
    </submittedName>
</protein>
<proteinExistence type="predicted"/>
<evidence type="ECO:0000313" key="2">
    <source>
        <dbReference type="Proteomes" id="UP000177950"/>
    </source>
</evidence>
<evidence type="ECO:0000313" key="1">
    <source>
        <dbReference type="EMBL" id="OGI58534.1"/>
    </source>
</evidence>
<comment type="caution">
    <text evidence="1">The sequence shown here is derived from an EMBL/GenBank/DDBJ whole genome shotgun (WGS) entry which is preliminary data.</text>
</comment>
<dbReference type="Proteomes" id="UP000177950">
    <property type="component" value="Unassembled WGS sequence"/>
</dbReference>
<gene>
    <name evidence="1" type="ORF">A2V58_04605</name>
</gene>